<dbReference type="Proteomes" id="UP000325313">
    <property type="component" value="Unassembled WGS sequence"/>
</dbReference>
<feature type="chain" id="PRO_5022718356" evidence="2">
    <location>
        <begin position="19"/>
        <end position="86"/>
    </location>
</feature>
<name>A0A5B0QLM6_PUCGR</name>
<evidence type="ECO:0000256" key="1">
    <source>
        <dbReference type="SAM" id="MobiDB-lite"/>
    </source>
</evidence>
<comment type="caution">
    <text evidence="3">The sequence shown here is derived from an EMBL/GenBank/DDBJ whole genome shotgun (WGS) entry which is preliminary data.</text>
</comment>
<keyword evidence="2" id="KW-0732">Signal</keyword>
<proteinExistence type="predicted"/>
<feature type="compositionally biased region" description="Pro residues" evidence="1">
    <location>
        <begin position="71"/>
        <end position="80"/>
    </location>
</feature>
<feature type="region of interest" description="Disordered" evidence="1">
    <location>
        <begin position="61"/>
        <end position="86"/>
    </location>
</feature>
<sequence length="86" mass="9165">MHVKSVTVICCLAGFTLGAPMEAKDVVTGCTLGSGTRGPQRCCEPPTFLCLECGKEIPIAPRHQKKEPITQPKPAPPKPTLPETKP</sequence>
<feature type="signal peptide" evidence="2">
    <location>
        <begin position="1"/>
        <end position="18"/>
    </location>
</feature>
<reference evidence="3 4" key="1">
    <citation type="submission" date="2019-05" db="EMBL/GenBank/DDBJ databases">
        <title>Emergence of the Ug99 lineage of the wheat stem rust pathogen through somatic hybridization.</title>
        <authorList>
            <person name="Li F."/>
            <person name="Upadhyaya N.M."/>
            <person name="Sperschneider J."/>
            <person name="Matny O."/>
            <person name="Nguyen-Phuc H."/>
            <person name="Mago R."/>
            <person name="Raley C."/>
            <person name="Miller M.E."/>
            <person name="Silverstein K.A.T."/>
            <person name="Henningsen E."/>
            <person name="Hirsch C.D."/>
            <person name="Visser B."/>
            <person name="Pretorius Z.A."/>
            <person name="Steffenson B.J."/>
            <person name="Schwessinger B."/>
            <person name="Dodds P.N."/>
            <person name="Figueroa M."/>
        </authorList>
    </citation>
    <scope>NUCLEOTIDE SEQUENCE [LARGE SCALE GENOMIC DNA]</scope>
    <source>
        <strain evidence="3 4">Ug99</strain>
    </source>
</reference>
<organism evidence="3 4">
    <name type="scientific">Puccinia graminis f. sp. tritici</name>
    <dbReference type="NCBI Taxonomy" id="56615"/>
    <lineage>
        <taxon>Eukaryota</taxon>
        <taxon>Fungi</taxon>
        <taxon>Dikarya</taxon>
        <taxon>Basidiomycota</taxon>
        <taxon>Pucciniomycotina</taxon>
        <taxon>Pucciniomycetes</taxon>
        <taxon>Pucciniales</taxon>
        <taxon>Pucciniaceae</taxon>
        <taxon>Puccinia</taxon>
    </lineage>
</organism>
<protein>
    <submittedName>
        <fullName evidence="3">Uncharacterized protein</fullName>
    </submittedName>
</protein>
<evidence type="ECO:0000256" key="2">
    <source>
        <dbReference type="SAM" id="SignalP"/>
    </source>
</evidence>
<evidence type="ECO:0000313" key="4">
    <source>
        <dbReference type="Proteomes" id="UP000325313"/>
    </source>
</evidence>
<accession>A0A5B0QLM6</accession>
<gene>
    <name evidence="3" type="ORF">PGTUg99_022091</name>
</gene>
<dbReference type="AlphaFoldDB" id="A0A5B0QLM6"/>
<dbReference type="EMBL" id="VDEP01000273">
    <property type="protein sequence ID" value="KAA1114118.1"/>
    <property type="molecule type" value="Genomic_DNA"/>
</dbReference>
<evidence type="ECO:0000313" key="3">
    <source>
        <dbReference type="EMBL" id="KAA1114118.1"/>
    </source>
</evidence>